<keyword evidence="2" id="KW-1185">Reference proteome</keyword>
<accession>A0A9X6RJW3</accession>
<dbReference type="EMBL" id="MTYJ01000195">
    <property type="protein sequence ID" value="OWA50523.1"/>
    <property type="molecule type" value="Genomic_DNA"/>
</dbReference>
<sequence length="72" mass="8101">MLHGIAGWIHFQSLFAAQSQHTRDATGTSSSLYRTFPLPKLNLTFPSIKKRLRAALHQTRVETSHFSAIIIP</sequence>
<organism evidence="1 2">
    <name type="scientific">Hypsibius exemplaris</name>
    <name type="common">Freshwater tardigrade</name>
    <dbReference type="NCBI Taxonomy" id="2072580"/>
    <lineage>
        <taxon>Eukaryota</taxon>
        <taxon>Metazoa</taxon>
        <taxon>Ecdysozoa</taxon>
        <taxon>Tardigrada</taxon>
        <taxon>Eutardigrada</taxon>
        <taxon>Parachela</taxon>
        <taxon>Hypsibioidea</taxon>
        <taxon>Hypsibiidae</taxon>
        <taxon>Hypsibius</taxon>
    </lineage>
</organism>
<name>A0A9X6RJW3_HYPEX</name>
<proteinExistence type="predicted"/>
<dbReference type="Proteomes" id="UP000192578">
    <property type="component" value="Unassembled WGS sequence"/>
</dbReference>
<gene>
    <name evidence="1" type="ORF">BV898_15035</name>
</gene>
<protein>
    <submittedName>
        <fullName evidence="1">Uncharacterized protein</fullName>
    </submittedName>
</protein>
<comment type="caution">
    <text evidence="1">The sequence shown here is derived from an EMBL/GenBank/DDBJ whole genome shotgun (WGS) entry which is preliminary data.</text>
</comment>
<dbReference type="AlphaFoldDB" id="A0A9X6RJW3"/>
<evidence type="ECO:0000313" key="1">
    <source>
        <dbReference type="EMBL" id="OWA50523.1"/>
    </source>
</evidence>
<reference evidence="2" key="1">
    <citation type="submission" date="2017-01" db="EMBL/GenBank/DDBJ databases">
        <title>Comparative genomics of anhydrobiosis in the tardigrade Hypsibius dujardini.</title>
        <authorList>
            <person name="Yoshida Y."/>
            <person name="Koutsovoulos G."/>
            <person name="Laetsch D."/>
            <person name="Stevens L."/>
            <person name="Kumar S."/>
            <person name="Horikawa D."/>
            <person name="Ishino K."/>
            <person name="Komine S."/>
            <person name="Tomita M."/>
            <person name="Blaxter M."/>
            <person name="Arakawa K."/>
        </authorList>
    </citation>
    <scope>NUCLEOTIDE SEQUENCE [LARGE SCALE GENOMIC DNA]</scope>
    <source>
        <strain evidence="2">Z151</strain>
    </source>
</reference>
<evidence type="ECO:0000313" key="2">
    <source>
        <dbReference type="Proteomes" id="UP000192578"/>
    </source>
</evidence>